<evidence type="ECO:0000313" key="4">
    <source>
        <dbReference type="Proteomes" id="UP000800092"/>
    </source>
</evidence>
<protein>
    <submittedName>
        <fullName evidence="3">Glycoside hydrolase family 16 protein</fullName>
    </submittedName>
</protein>
<keyword evidence="4" id="KW-1185">Reference proteome</keyword>
<dbReference type="AlphaFoldDB" id="A0A6A6GXJ9"/>
<name>A0A6A6GXJ9_VIRVR</name>
<feature type="domain" description="GH16" evidence="2">
    <location>
        <begin position="25"/>
        <end position="258"/>
    </location>
</feature>
<keyword evidence="3" id="KW-0378">Hydrolase</keyword>
<dbReference type="OrthoDB" id="4524534at2759"/>
<dbReference type="GO" id="GO:0005975">
    <property type="term" value="P:carbohydrate metabolic process"/>
    <property type="evidence" value="ECO:0007669"/>
    <property type="project" value="InterPro"/>
</dbReference>
<evidence type="ECO:0000313" key="3">
    <source>
        <dbReference type="EMBL" id="KAF2230526.1"/>
    </source>
</evidence>
<sequence length="260" mass="27768">MVSSLILSALMLGASASVLLTPVSKRAETTVIPTTVFNDYSAFQQYFNYLYPWGSDHNGAARMVGNSSDHDYITIKTPGTLTLTAQPVSGQPATSSGVAIHYLSGTVYAKNSLTVEKGGGYDISGSFQATTTKGTWPAFWLTATKGWPPEIDIAEWKGNGDISFNTFNTSSQVAAKNVNYPNPSAFHDVKAELRDENGSDVSITFYLDGTKVVTQVGKGYVGAGFWLIMDLQMDGSSGSPGPTTNTTYSLKNLQVTSLNP</sequence>
<keyword evidence="1" id="KW-0732">Signal</keyword>
<dbReference type="InterPro" id="IPR013320">
    <property type="entry name" value="ConA-like_dom_sf"/>
</dbReference>
<proteinExistence type="predicted"/>
<feature type="signal peptide" evidence="1">
    <location>
        <begin position="1"/>
        <end position="16"/>
    </location>
</feature>
<dbReference type="Proteomes" id="UP000800092">
    <property type="component" value="Unassembled WGS sequence"/>
</dbReference>
<dbReference type="InterPro" id="IPR000757">
    <property type="entry name" value="Beta-glucanase-like"/>
</dbReference>
<reference evidence="3" key="1">
    <citation type="journal article" date="2020" name="Stud. Mycol.">
        <title>101 Dothideomycetes genomes: a test case for predicting lifestyles and emergence of pathogens.</title>
        <authorList>
            <person name="Haridas S."/>
            <person name="Albert R."/>
            <person name="Binder M."/>
            <person name="Bloem J."/>
            <person name="Labutti K."/>
            <person name="Salamov A."/>
            <person name="Andreopoulos B."/>
            <person name="Baker S."/>
            <person name="Barry K."/>
            <person name="Bills G."/>
            <person name="Bluhm B."/>
            <person name="Cannon C."/>
            <person name="Castanera R."/>
            <person name="Culley D."/>
            <person name="Daum C."/>
            <person name="Ezra D."/>
            <person name="Gonzalez J."/>
            <person name="Henrissat B."/>
            <person name="Kuo A."/>
            <person name="Liang C."/>
            <person name="Lipzen A."/>
            <person name="Lutzoni F."/>
            <person name="Magnuson J."/>
            <person name="Mondo S."/>
            <person name="Nolan M."/>
            <person name="Ohm R."/>
            <person name="Pangilinan J."/>
            <person name="Park H.-J."/>
            <person name="Ramirez L."/>
            <person name="Alfaro M."/>
            <person name="Sun H."/>
            <person name="Tritt A."/>
            <person name="Yoshinaga Y."/>
            <person name="Zwiers L.-H."/>
            <person name="Turgeon B."/>
            <person name="Goodwin S."/>
            <person name="Spatafora J."/>
            <person name="Crous P."/>
            <person name="Grigoriev I."/>
        </authorList>
    </citation>
    <scope>NUCLEOTIDE SEQUENCE</scope>
    <source>
        <strain evidence="3">Tuck. ex Michener</strain>
    </source>
</reference>
<dbReference type="SUPFAM" id="SSF49899">
    <property type="entry name" value="Concanavalin A-like lectins/glucanases"/>
    <property type="match status" value="1"/>
</dbReference>
<gene>
    <name evidence="3" type="ORF">EV356DRAFT_508922</name>
</gene>
<dbReference type="EMBL" id="ML991840">
    <property type="protein sequence ID" value="KAF2230526.1"/>
    <property type="molecule type" value="Genomic_DNA"/>
</dbReference>
<dbReference type="PROSITE" id="PS51762">
    <property type="entry name" value="GH16_2"/>
    <property type="match status" value="1"/>
</dbReference>
<organism evidence="3 4">
    <name type="scientific">Viridothelium virens</name>
    <name type="common">Speckled blister lichen</name>
    <name type="synonym">Trypethelium virens</name>
    <dbReference type="NCBI Taxonomy" id="1048519"/>
    <lineage>
        <taxon>Eukaryota</taxon>
        <taxon>Fungi</taxon>
        <taxon>Dikarya</taxon>
        <taxon>Ascomycota</taxon>
        <taxon>Pezizomycotina</taxon>
        <taxon>Dothideomycetes</taxon>
        <taxon>Dothideomycetes incertae sedis</taxon>
        <taxon>Trypetheliales</taxon>
        <taxon>Trypetheliaceae</taxon>
        <taxon>Viridothelium</taxon>
    </lineage>
</organism>
<dbReference type="Pfam" id="PF00722">
    <property type="entry name" value="Glyco_hydro_16"/>
    <property type="match status" value="1"/>
</dbReference>
<accession>A0A6A6GXJ9</accession>
<dbReference type="Gene3D" id="2.60.120.200">
    <property type="match status" value="1"/>
</dbReference>
<feature type="chain" id="PRO_5025633746" evidence="1">
    <location>
        <begin position="17"/>
        <end position="260"/>
    </location>
</feature>
<evidence type="ECO:0000256" key="1">
    <source>
        <dbReference type="SAM" id="SignalP"/>
    </source>
</evidence>
<evidence type="ECO:0000259" key="2">
    <source>
        <dbReference type="PROSITE" id="PS51762"/>
    </source>
</evidence>
<dbReference type="GO" id="GO:0004553">
    <property type="term" value="F:hydrolase activity, hydrolyzing O-glycosyl compounds"/>
    <property type="evidence" value="ECO:0007669"/>
    <property type="project" value="InterPro"/>
</dbReference>